<sequence>MSYTNKAVPQEIKRWNWGAFVFNIIWGFGNKSYLPLLALIPVFNLIWIFVCGFKGNEWAWKNGDYDSVETFMKVQETWNRAGLVYFILSIILTAVFFLFFFSTMTAVIAGVASQGQY</sequence>
<feature type="transmembrane region" description="Helical" evidence="1">
    <location>
        <begin position="33"/>
        <end position="53"/>
    </location>
</feature>
<keyword evidence="1" id="KW-1133">Transmembrane helix</keyword>
<evidence type="ECO:0000313" key="2">
    <source>
        <dbReference type="EMBL" id="QWQ19362.1"/>
    </source>
</evidence>
<keyword evidence="1" id="KW-0812">Transmembrane</keyword>
<accession>A0AAJ4TH99</accession>
<evidence type="ECO:0000313" key="3">
    <source>
        <dbReference type="Proteomes" id="UP000682358"/>
    </source>
</evidence>
<dbReference type="AlphaFoldDB" id="A0AAJ4TH99"/>
<feature type="transmembrane region" description="Helical" evidence="1">
    <location>
        <begin position="82"/>
        <end position="112"/>
    </location>
</feature>
<name>A0AAJ4TH99_PRORE</name>
<protein>
    <submittedName>
        <fullName evidence="2">Ribonuclease G</fullName>
    </submittedName>
</protein>
<proteinExistence type="predicted"/>
<dbReference type="RefSeq" id="WP_048606821.1">
    <property type="nucleotide sequence ID" value="NZ_CP076405.1"/>
</dbReference>
<dbReference type="EMBL" id="CP076405">
    <property type="protein sequence ID" value="QWQ19362.1"/>
    <property type="molecule type" value="Genomic_DNA"/>
</dbReference>
<gene>
    <name evidence="2" type="ORF">KOF27_12000</name>
</gene>
<keyword evidence="1" id="KW-0472">Membrane</keyword>
<reference evidence="2" key="1">
    <citation type="submission" date="2021-06" db="EMBL/GenBank/DDBJ databases">
        <title>Emergence of genetically related NDM-1-producing Providencia rettgeri strains in Argentina.</title>
        <authorList>
            <person name="Pasteran F."/>
            <person name="Meo A."/>
            <person name="Gomez S."/>
            <person name="Derdoy L."/>
            <person name="Albronoz E."/>
            <person name="Faccone D."/>
            <person name="Guerriero L."/>
            <person name="Archuby D."/>
            <person name="Tarzia A."/>
            <person name="Lopez M."/>
            <person name="Corso A."/>
        </authorList>
    </citation>
    <scope>NUCLEOTIDE SEQUENCE</scope>
    <source>
        <strain evidence="2">PreM15628</strain>
    </source>
</reference>
<evidence type="ECO:0000256" key="1">
    <source>
        <dbReference type="SAM" id="Phobius"/>
    </source>
</evidence>
<dbReference type="Proteomes" id="UP000682358">
    <property type="component" value="Chromosome"/>
</dbReference>
<organism evidence="2 3">
    <name type="scientific">Providencia rettgeri</name>
    <dbReference type="NCBI Taxonomy" id="587"/>
    <lineage>
        <taxon>Bacteria</taxon>
        <taxon>Pseudomonadati</taxon>
        <taxon>Pseudomonadota</taxon>
        <taxon>Gammaproteobacteria</taxon>
        <taxon>Enterobacterales</taxon>
        <taxon>Morganellaceae</taxon>
        <taxon>Providencia</taxon>
    </lineage>
</organism>